<organism evidence="2 3">
    <name type="scientific">Ichthyenterobacterium magnum</name>
    <dbReference type="NCBI Taxonomy" id="1230530"/>
    <lineage>
        <taxon>Bacteria</taxon>
        <taxon>Pseudomonadati</taxon>
        <taxon>Bacteroidota</taxon>
        <taxon>Flavobacteriia</taxon>
        <taxon>Flavobacteriales</taxon>
        <taxon>Flavobacteriaceae</taxon>
        <taxon>Ichthyenterobacterium</taxon>
    </lineage>
</organism>
<dbReference type="OrthoDB" id="418728at2"/>
<reference evidence="2 3" key="1">
    <citation type="submission" date="2018-09" db="EMBL/GenBank/DDBJ databases">
        <title>Genomic Encyclopedia of Archaeal and Bacterial Type Strains, Phase II (KMG-II): from individual species to whole genera.</title>
        <authorList>
            <person name="Goeker M."/>
        </authorList>
    </citation>
    <scope>NUCLEOTIDE SEQUENCE [LARGE SCALE GENOMIC DNA]</scope>
    <source>
        <strain evidence="2 3">DSM 26283</strain>
    </source>
</reference>
<dbReference type="PANTHER" id="PTHR30619:SF1">
    <property type="entry name" value="RECOMBINATION PROTEIN 2"/>
    <property type="match status" value="1"/>
</dbReference>
<dbReference type="InterPro" id="IPR001279">
    <property type="entry name" value="Metallo-B-lactamas"/>
</dbReference>
<dbReference type="SUPFAM" id="SSF56281">
    <property type="entry name" value="Metallo-hydrolase/oxidoreductase"/>
    <property type="match status" value="1"/>
</dbReference>
<comment type="caution">
    <text evidence="2">The sequence shown here is derived from an EMBL/GenBank/DDBJ whole genome shotgun (WGS) entry which is preliminary data.</text>
</comment>
<dbReference type="AlphaFoldDB" id="A0A420DEC4"/>
<dbReference type="Proteomes" id="UP000284892">
    <property type="component" value="Unassembled WGS sequence"/>
</dbReference>
<dbReference type="InterPro" id="IPR052159">
    <property type="entry name" value="Competence_DNA_uptake"/>
</dbReference>
<evidence type="ECO:0000259" key="1">
    <source>
        <dbReference type="Pfam" id="PF00753"/>
    </source>
</evidence>
<dbReference type="InterPro" id="IPR036866">
    <property type="entry name" value="RibonucZ/Hydroxyglut_hydro"/>
</dbReference>
<evidence type="ECO:0000313" key="3">
    <source>
        <dbReference type="Proteomes" id="UP000284892"/>
    </source>
</evidence>
<proteinExistence type="predicted"/>
<dbReference type="CDD" id="cd07731">
    <property type="entry name" value="ComA-like_MBL-fold"/>
    <property type="match status" value="1"/>
</dbReference>
<gene>
    <name evidence="2" type="ORF">BXY80_2717</name>
</gene>
<dbReference type="InterPro" id="IPR035681">
    <property type="entry name" value="ComA-like_MBL"/>
</dbReference>
<evidence type="ECO:0000313" key="2">
    <source>
        <dbReference type="EMBL" id="RKE90250.1"/>
    </source>
</evidence>
<feature type="domain" description="Metallo-beta-lactamase" evidence="1">
    <location>
        <begin position="15"/>
        <end position="179"/>
    </location>
</feature>
<keyword evidence="3" id="KW-1185">Reference proteome</keyword>
<accession>A0A420DEC4</accession>
<dbReference type="PANTHER" id="PTHR30619">
    <property type="entry name" value="DNA INTERNALIZATION/COMPETENCE PROTEIN COMEC/REC2"/>
    <property type="match status" value="1"/>
</dbReference>
<dbReference type="EMBL" id="RAQJ01000008">
    <property type="protein sequence ID" value="RKE90250.1"/>
    <property type="molecule type" value="Genomic_DNA"/>
</dbReference>
<dbReference type="Pfam" id="PF00753">
    <property type="entry name" value="Lactamase_B"/>
    <property type="match status" value="1"/>
</dbReference>
<protein>
    <submittedName>
        <fullName evidence="2">Competence protein ComEC</fullName>
    </submittedName>
</protein>
<dbReference type="Gene3D" id="3.60.15.10">
    <property type="entry name" value="Ribonuclease Z/Hydroxyacylglutathione hydrolase-like"/>
    <property type="match status" value="1"/>
</dbReference>
<name>A0A420DEC4_9FLAO</name>
<dbReference type="RefSeq" id="WP_120202789.1">
    <property type="nucleotide sequence ID" value="NZ_RAQJ01000008.1"/>
</dbReference>
<sequence>MSKECTVVFWDVQHGHSAYIKTPNDRHIVIDLGTGDYSGSNIEFSPLKHLKNNYGVKQLDYVIVTHPHLDHIDDILNFDLLDPKVFRRPKHITNKEVMDGVQEKDKPKFKKYCEINDRYNSPVGADSTDSASNPDNWGGLNIQSFTPSSCNHNNFNNHSIVTVIEYAGIKVVIPGDNEKCSFEELLLRESFKKAIKNSDILLAPHHGRESGYNTDFMDLVNPRLTVVSDGRFCETSANARYSAKSRGWSVYKKSTGISKDRKCLTTNSDGEVLVSFGFSSDPNYKNFLSVKVE</sequence>